<dbReference type="InterPro" id="IPR036388">
    <property type="entry name" value="WH-like_DNA-bd_sf"/>
</dbReference>
<dbReference type="PANTHER" id="PTHR43133:SF51">
    <property type="entry name" value="RNA POLYMERASE SIGMA FACTOR"/>
    <property type="match status" value="1"/>
</dbReference>
<organism evidence="7 8">
    <name type="scientific">Sporanaerobacter acetigenes DSM 13106</name>
    <dbReference type="NCBI Taxonomy" id="1123281"/>
    <lineage>
        <taxon>Bacteria</taxon>
        <taxon>Bacillati</taxon>
        <taxon>Bacillota</taxon>
        <taxon>Tissierellia</taxon>
        <taxon>Tissierellales</taxon>
        <taxon>Sporanaerobacteraceae</taxon>
        <taxon>Sporanaerobacter</taxon>
    </lineage>
</organism>
<dbReference type="EMBL" id="FQXR01000005">
    <property type="protein sequence ID" value="SHH86279.1"/>
    <property type="molecule type" value="Genomic_DNA"/>
</dbReference>
<dbReference type="InterPro" id="IPR013324">
    <property type="entry name" value="RNA_pol_sigma_r3/r4-like"/>
</dbReference>
<dbReference type="PANTHER" id="PTHR43133">
    <property type="entry name" value="RNA POLYMERASE ECF-TYPE SIGMA FACTO"/>
    <property type="match status" value="1"/>
</dbReference>
<dbReference type="RefSeq" id="WP_072743904.1">
    <property type="nucleotide sequence ID" value="NZ_FQXR01000005.1"/>
</dbReference>
<dbReference type="InterPro" id="IPR013249">
    <property type="entry name" value="RNA_pol_sigma70_r4_t2"/>
</dbReference>
<evidence type="ECO:0000259" key="5">
    <source>
        <dbReference type="Pfam" id="PF04542"/>
    </source>
</evidence>
<keyword evidence="8" id="KW-1185">Reference proteome</keyword>
<protein>
    <submittedName>
        <fullName evidence="7">RNA polymerase sigma-70 factor, ECF subfamily</fullName>
    </submittedName>
</protein>
<dbReference type="InterPro" id="IPR007627">
    <property type="entry name" value="RNA_pol_sigma70_r2"/>
</dbReference>
<reference evidence="7 8" key="1">
    <citation type="submission" date="2016-11" db="EMBL/GenBank/DDBJ databases">
        <authorList>
            <person name="Jaros S."/>
            <person name="Januszkiewicz K."/>
            <person name="Wedrychowicz H."/>
        </authorList>
    </citation>
    <scope>NUCLEOTIDE SEQUENCE [LARGE SCALE GENOMIC DNA]</scope>
    <source>
        <strain evidence="7 8">DSM 13106</strain>
    </source>
</reference>
<dbReference type="SUPFAM" id="SSF88946">
    <property type="entry name" value="Sigma2 domain of RNA polymerase sigma factors"/>
    <property type="match status" value="1"/>
</dbReference>
<evidence type="ECO:0000313" key="7">
    <source>
        <dbReference type="EMBL" id="SHH86279.1"/>
    </source>
</evidence>
<sequence length="182" mass="20958">MKASDLDNIFATGGEYELRCAIELYGQSLLRYCHNILCDYFEAQDAVQVTFIKAYNKRNNFESGTSLSAWLYRIAYTTCIDLLRKKKLLFFMPQTGMNSTKQENEYSSYISDDLKKALLTLSPSDRALVFSRVIDEKSYGELEDIYHVSASTLRKRYERAKKKLSDELQKTNSYNEGLGGIK</sequence>
<dbReference type="STRING" id="1123281.SAMN02745180_01214"/>
<dbReference type="Gene3D" id="1.10.10.10">
    <property type="entry name" value="Winged helix-like DNA-binding domain superfamily/Winged helix DNA-binding domain"/>
    <property type="match status" value="1"/>
</dbReference>
<evidence type="ECO:0000256" key="2">
    <source>
        <dbReference type="ARBA" id="ARBA00023015"/>
    </source>
</evidence>
<proteinExistence type="inferred from homology"/>
<dbReference type="OrthoDB" id="9795666at2"/>
<evidence type="ECO:0000256" key="1">
    <source>
        <dbReference type="ARBA" id="ARBA00010641"/>
    </source>
</evidence>
<evidence type="ECO:0000259" key="6">
    <source>
        <dbReference type="Pfam" id="PF08281"/>
    </source>
</evidence>
<dbReference type="InterPro" id="IPR039425">
    <property type="entry name" value="RNA_pol_sigma-70-like"/>
</dbReference>
<dbReference type="AlphaFoldDB" id="A0A1M5WFE6"/>
<evidence type="ECO:0000256" key="3">
    <source>
        <dbReference type="ARBA" id="ARBA00023082"/>
    </source>
</evidence>
<keyword evidence="2" id="KW-0805">Transcription regulation</keyword>
<dbReference type="InterPro" id="IPR013325">
    <property type="entry name" value="RNA_pol_sigma_r2"/>
</dbReference>
<dbReference type="NCBIfam" id="TIGR02937">
    <property type="entry name" value="sigma70-ECF"/>
    <property type="match status" value="1"/>
</dbReference>
<feature type="domain" description="RNA polymerase sigma-70 region 2" evidence="5">
    <location>
        <begin position="22"/>
        <end position="87"/>
    </location>
</feature>
<name>A0A1M5WFE6_9FIRM</name>
<keyword evidence="4" id="KW-0804">Transcription</keyword>
<dbReference type="Proteomes" id="UP000184389">
    <property type="component" value="Unassembled WGS sequence"/>
</dbReference>
<evidence type="ECO:0000256" key="4">
    <source>
        <dbReference type="ARBA" id="ARBA00023163"/>
    </source>
</evidence>
<dbReference type="SUPFAM" id="SSF88659">
    <property type="entry name" value="Sigma3 and sigma4 domains of RNA polymerase sigma factors"/>
    <property type="match status" value="1"/>
</dbReference>
<dbReference type="Pfam" id="PF08281">
    <property type="entry name" value="Sigma70_r4_2"/>
    <property type="match status" value="1"/>
</dbReference>
<dbReference type="InterPro" id="IPR014284">
    <property type="entry name" value="RNA_pol_sigma-70_dom"/>
</dbReference>
<dbReference type="GO" id="GO:0016987">
    <property type="term" value="F:sigma factor activity"/>
    <property type="evidence" value="ECO:0007669"/>
    <property type="project" value="UniProtKB-KW"/>
</dbReference>
<dbReference type="Gene3D" id="1.10.1740.10">
    <property type="match status" value="1"/>
</dbReference>
<dbReference type="GO" id="GO:0006352">
    <property type="term" value="P:DNA-templated transcription initiation"/>
    <property type="evidence" value="ECO:0007669"/>
    <property type="project" value="InterPro"/>
</dbReference>
<accession>A0A1M5WFE6</accession>
<keyword evidence="3" id="KW-0731">Sigma factor</keyword>
<gene>
    <name evidence="7" type="ORF">SAMN02745180_01214</name>
</gene>
<dbReference type="Pfam" id="PF04542">
    <property type="entry name" value="Sigma70_r2"/>
    <property type="match status" value="1"/>
</dbReference>
<comment type="similarity">
    <text evidence="1">Belongs to the sigma-70 factor family. ECF subfamily.</text>
</comment>
<evidence type="ECO:0000313" key="8">
    <source>
        <dbReference type="Proteomes" id="UP000184389"/>
    </source>
</evidence>
<dbReference type="GO" id="GO:0003677">
    <property type="term" value="F:DNA binding"/>
    <property type="evidence" value="ECO:0007669"/>
    <property type="project" value="InterPro"/>
</dbReference>
<feature type="domain" description="RNA polymerase sigma factor 70 region 4 type 2" evidence="6">
    <location>
        <begin position="113"/>
        <end position="164"/>
    </location>
</feature>